<accession>A0A1B1S1P9</accession>
<dbReference type="SUPFAM" id="SSF55729">
    <property type="entry name" value="Acyl-CoA N-acyltransferases (Nat)"/>
    <property type="match status" value="1"/>
</dbReference>
<dbReference type="Proteomes" id="UP000053354">
    <property type="component" value="Chromosome"/>
</dbReference>
<dbReference type="InterPro" id="IPR051531">
    <property type="entry name" value="N-acetyltransferase"/>
</dbReference>
<reference evidence="5" key="1">
    <citation type="submission" date="2016-10" db="EMBL/GenBank/DDBJ databases">
        <authorList>
            <person name="See-Too W.S."/>
        </authorList>
    </citation>
    <scope>NUCLEOTIDE SEQUENCE</scope>
    <source>
        <strain evidence="5">L10.15</strain>
    </source>
</reference>
<dbReference type="AlphaFoldDB" id="A0A1B1S1P9"/>
<dbReference type="PROSITE" id="PS51186">
    <property type="entry name" value="GNAT"/>
    <property type="match status" value="1"/>
</dbReference>
<keyword evidence="2" id="KW-0012">Acyltransferase</keyword>
<dbReference type="InterPro" id="IPR016181">
    <property type="entry name" value="Acyl_CoA_acyltransferase"/>
</dbReference>
<dbReference type="EMBL" id="CP016540">
    <property type="protein sequence ID" value="ANU27079.1"/>
    <property type="molecule type" value="Genomic_DNA"/>
</dbReference>
<dbReference type="RefSeq" id="WP_049693712.1">
    <property type="nucleotide sequence ID" value="NZ_CP016540.2"/>
</dbReference>
<evidence type="ECO:0000256" key="1">
    <source>
        <dbReference type="ARBA" id="ARBA00022679"/>
    </source>
</evidence>
<evidence type="ECO:0000313" key="5">
    <source>
        <dbReference type="EMBL" id="ANU27079.1"/>
    </source>
</evidence>
<evidence type="ECO:0000313" key="6">
    <source>
        <dbReference type="Proteomes" id="UP000053354"/>
    </source>
</evidence>
<evidence type="ECO:0000256" key="3">
    <source>
        <dbReference type="ARBA" id="ARBA00038502"/>
    </source>
</evidence>
<evidence type="ECO:0000256" key="2">
    <source>
        <dbReference type="ARBA" id="ARBA00023315"/>
    </source>
</evidence>
<dbReference type="InterPro" id="IPR000182">
    <property type="entry name" value="GNAT_dom"/>
</dbReference>
<dbReference type="GO" id="GO:0005737">
    <property type="term" value="C:cytoplasm"/>
    <property type="evidence" value="ECO:0007669"/>
    <property type="project" value="TreeGrafter"/>
</dbReference>
<dbReference type="Pfam" id="PF13302">
    <property type="entry name" value="Acetyltransf_3"/>
    <property type="match status" value="1"/>
</dbReference>
<organism evidence="5 6">
    <name type="scientific">Planococcus versutus</name>
    <dbReference type="NCBI Taxonomy" id="1302659"/>
    <lineage>
        <taxon>Bacteria</taxon>
        <taxon>Bacillati</taxon>
        <taxon>Bacillota</taxon>
        <taxon>Bacilli</taxon>
        <taxon>Bacillales</taxon>
        <taxon>Caryophanaceae</taxon>
        <taxon>Planococcus</taxon>
    </lineage>
</organism>
<protein>
    <submittedName>
        <fullName evidence="5">GNAT family N-acetyltransferase</fullName>
    </submittedName>
</protein>
<gene>
    <name evidence="5" type="ORF">I858_008755</name>
</gene>
<proteinExistence type="inferred from homology"/>
<dbReference type="PANTHER" id="PTHR43792">
    <property type="entry name" value="GNAT FAMILY, PUTATIVE (AFU_ORTHOLOGUE AFUA_3G00765)-RELATED-RELATED"/>
    <property type="match status" value="1"/>
</dbReference>
<name>A0A1B1S1P9_9BACL</name>
<keyword evidence="1" id="KW-0808">Transferase</keyword>
<dbReference type="PANTHER" id="PTHR43792:SF8">
    <property type="entry name" value="[RIBOSOMAL PROTEIN US5]-ALANINE N-ACETYLTRANSFERASE"/>
    <property type="match status" value="1"/>
</dbReference>
<feature type="domain" description="N-acetyltransferase" evidence="4">
    <location>
        <begin position="3"/>
        <end position="161"/>
    </location>
</feature>
<evidence type="ECO:0000259" key="4">
    <source>
        <dbReference type="PROSITE" id="PS51186"/>
    </source>
</evidence>
<sequence>MEISLNLLQEVDAEALFKFESENRWFFEKMVPSRGDDYYSFETFIRRHHELLKEQKNGLSYFYLITNDAGEIVGRINLVDKKDNIADIGFRVGATYVGKGIGNQALNLLLKTDLSVKQIRGKTTTVNHASQKVLERNGFKQVRVGDEEFEMNGEIMKFTHYLWGNENPRL</sequence>
<dbReference type="OrthoDB" id="9801656at2"/>
<comment type="similarity">
    <text evidence="3">Belongs to the acetyltransferase family. RimJ subfamily.</text>
</comment>
<dbReference type="STRING" id="1302659.I858_008755"/>
<dbReference type="Gene3D" id="3.40.630.30">
    <property type="match status" value="1"/>
</dbReference>
<dbReference type="KEGG" id="pll:I858_008755"/>
<dbReference type="GO" id="GO:0008999">
    <property type="term" value="F:protein-N-terminal-alanine acetyltransferase activity"/>
    <property type="evidence" value="ECO:0007669"/>
    <property type="project" value="TreeGrafter"/>
</dbReference>
<keyword evidence="6" id="KW-1185">Reference proteome</keyword>